<organism evidence="11 12">
    <name type="scientific">Acorus gramineus</name>
    <name type="common">Dwarf sweet flag</name>
    <dbReference type="NCBI Taxonomy" id="55184"/>
    <lineage>
        <taxon>Eukaryota</taxon>
        <taxon>Viridiplantae</taxon>
        <taxon>Streptophyta</taxon>
        <taxon>Embryophyta</taxon>
        <taxon>Tracheophyta</taxon>
        <taxon>Spermatophyta</taxon>
        <taxon>Magnoliopsida</taxon>
        <taxon>Liliopsida</taxon>
        <taxon>Acoraceae</taxon>
        <taxon>Acorus</taxon>
    </lineage>
</organism>
<dbReference type="GO" id="GO:0009506">
    <property type="term" value="C:plasmodesma"/>
    <property type="evidence" value="ECO:0007669"/>
    <property type="project" value="UniProtKB-ARBA"/>
</dbReference>
<reference evidence="11" key="2">
    <citation type="submission" date="2023-06" db="EMBL/GenBank/DDBJ databases">
        <authorList>
            <person name="Ma L."/>
            <person name="Liu K.-W."/>
            <person name="Li Z."/>
            <person name="Hsiao Y.-Y."/>
            <person name="Qi Y."/>
            <person name="Fu T."/>
            <person name="Tang G."/>
            <person name="Zhang D."/>
            <person name="Sun W.-H."/>
            <person name="Liu D.-K."/>
            <person name="Li Y."/>
            <person name="Chen G.-Z."/>
            <person name="Liu X.-D."/>
            <person name="Liao X.-Y."/>
            <person name="Jiang Y.-T."/>
            <person name="Yu X."/>
            <person name="Hao Y."/>
            <person name="Huang J."/>
            <person name="Zhao X.-W."/>
            <person name="Ke S."/>
            <person name="Chen Y.-Y."/>
            <person name="Wu W.-L."/>
            <person name="Hsu J.-L."/>
            <person name="Lin Y.-F."/>
            <person name="Huang M.-D."/>
            <person name="Li C.-Y."/>
            <person name="Huang L."/>
            <person name="Wang Z.-W."/>
            <person name="Zhao X."/>
            <person name="Zhong W.-Y."/>
            <person name="Peng D.-H."/>
            <person name="Ahmad S."/>
            <person name="Lan S."/>
            <person name="Zhang J.-S."/>
            <person name="Tsai W.-C."/>
            <person name="Van De Peer Y."/>
            <person name="Liu Z.-J."/>
        </authorList>
    </citation>
    <scope>NUCLEOTIDE SEQUENCE</scope>
    <source>
        <strain evidence="11">SCP</strain>
        <tissue evidence="11">Leaves</tissue>
    </source>
</reference>
<protein>
    <submittedName>
        <fullName evidence="11">Glucan endo-1,3-beta-glucosidase 12</fullName>
    </submittedName>
</protein>
<feature type="domain" description="X8" evidence="10">
    <location>
        <begin position="52"/>
        <end position="137"/>
    </location>
</feature>
<comment type="subcellular location">
    <subcellularLocation>
        <location evidence="1">Cell membrane</location>
        <topology evidence="1">Lipid-anchor</topology>
        <topology evidence="1">GPI-anchor</topology>
    </subcellularLocation>
</comment>
<dbReference type="SMART" id="SM00768">
    <property type="entry name" value="X8"/>
    <property type="match status" value="1"/>
</dbReference>
<dbReference type="PANTHER" id="PTHR31044:SF36">
    <property type="entry name" value="CARBOHYDRATE-BINDING X8 DOMAIN SUPERFAMILY PROTEIN"/>
    <property type="match status" value="1"/>
</dbReference>
<keyword evidence="3" id="KW-0449">Lipoprotein</keyword>
<dbReference type="Proteomes" id="UP001179952">
    <property type="component" value="Unassembled WGS sequence"/>
</dbReference>
<keyword evidence="8" id="KW-1133">Transmembrane helix</keyword>
<dbReference type="EMBL" id="JAUJYN010000002">
    <property type="protein sequence ID" value="KAK1277914.1"/>
    <property type="molecule type" value="Genomic_DNA"/>
</dbReference>
<evidence type="ECO:0000256" key="8">
    <source>
        <dbReference type="SAM" id="Phobius"/>
    </source>
</evidence>
<evidence type="ECO:0000259" key="10">
    <source>
        <dbReference type="SMART" id="SM00768"/>
    </source>
</evidence>
<keyword evidence="2" id="KW-1003">Cell membrane</keyword>
<dbReference type="InterPro" id="IPR044788">
    <property type="entry name" value="X8_dom_prot"/>
</dbReference>
<dbReference type="GO" id="GO:0005886">
    <property type="term" value="C:plasma membrane"/>
    <property type="evidence" value="ECO:0007669"/>
    <property type="project" value="UniProtKB-SubCell"/>
</dbReference>
<keyword evidence="3" id="KW-0336">GPI-anchor</keyword>
<dbReference type="InterPro" id="IPR012946">
    <property type="entry name" value="X8"/>
</dbReference>
<evidence type="ECO:0000256" key="9">
    <source>
        <dbReference type="SAM" id="SignalP"/>
    </source>
</evidence>
<evidence type="ECO:0000256" key="6">
    <source>
        <dbReference type="ARBA" id="ARBA00023157"/>
    </source>
</evidence>
<keyword evidence="5 8" id="KW-0472">Membrane</keyword>
<feature type="transmembrane region" description="Helical" evidence="8">
    <location>
        <begin position="156"/>
        <end position="176"/>
    </location>
</feature>
<accession>A0AAV9BPD3</accession>
<dbReference type="PANTHER" id="PTHR31044">
    <property type="entry name" value="BETA-1,3 GLUCANASE"/>
    <property type="match status" value="1"/>
</dbReference>
<dbReference type="Gene3D" id="1.20.58.1040">
    <property type="match status" value="1"/>
</dbReference>
<evidence type="ECO:0000256" key="7">
    <source>
        <dbReference type="ARBA" id="ARBA00023180"/>
    </source>
</evidence>
<dbReference type="GO" id="GO:0098552">
    <property type="term" value="C:side of membrane"/>
    <property type="evidence" value="ECO:0007669"/>
    <property type="project" value="UniProtKB-KW"/>
</dbReference>
<dbReference type="FunFam" id="1.20.58.1040:FF:000001">
    <property type="entry name" value="Glucan endo-1,3-beta-glucosidase 4"/>
    <property type="match status" value="1"/>
</dbReference>
<comment type="caution">
    <text evidence="11">The sequence shown here is derived from an EMBL/GenBank/DDBJ whole genome shotgun (WGS) entry which is preliminary data.</text>
</comment>
<feature type="signal peptide" evidence="9">
    <location>
        <begin position="1"/>
        <end position="21"/>
    </location>
</feature>
<feature type="chain" id="PRO_5043945037" evidence="9">
    <location>
        <begin position="22"/>
        <end position="177"/>
    </location>
</feature>
<evidence type="ECO:0000256" key="5">
    <source>
        <dbReference type="ARBA" id="ARBA00023136"/>
    </source>
</evidence>
<gene>
    <name evidence="11" type="ORF">QJS04_geneDACA014797</name>
</gene>
<evidence type="ECO:0000256" key="4">
    <source>
        <dbReference type="ARBA" id="ARBA00022729"/>
    </source>
</evidence>
<dbReference type="Pfam" id="PF07983">
    <property type="entry name" value="X8"/>
    <property type="match status" value="1"/>
</dbReference>
<keyword evidence="12" id="KW-1185">Reference proteome</keyword>
<evidence type="ECO:0000256" key="2">
    <source>
        <dbReference type="ARBA" id="ARBA00022475"/>
    </source>
</evidence>
<evidence type="ECO:0000313" key="12">
    <source>
        <dbReference type="Proteomes" id="UP001179952"/>
    </source>
</evidence>
<dbReference type="AlphaFoldDB" id="A0AAV9BPD3"/>
<evidence type="ECO:0000256" key="3">
    <source>
        <dbReference type="ARBA" id="ARBA00022622"/>
    </source>
</evidence>
<sequence>MRKQVLLLQAFLLIELHLAFARVHRKDEYTGSTVLAPPSPPEGNTTFVDGATWCVASAGASISDLQVALDWACGSGSADCGPVQNGGPCFEPNTLAAHASFAFNSYYQQNGNSDIACNFGGTARITTRNPSYGSCQYSVSGPTSASTPKISIHSSYLLWGMFGVWMLWFLPGISLVP</sequence>
<evidence type="ECO:0000256" key="1">
    <source>
        <dbReference type="ARBA" id="ARBA00004609"/>
    </source>
</evidence>
<keyword evidence="8" id="KW-0812">Transmembrane</keyword>
<name>A0AAV9BPD3_ACOGR</name>
<reference evidence="11" key="1">
    <citation type="journal article" date="2023" name="Nat. Commun.">
        <title>Diploid and tetraploid genomes of Acorus and the evolution of monocots.</title>
        <authorList>
            <person name="Ma L."/>
            <person name="Liu K.W."/>
            <person name="Li Z."/>
            <person name="Hsiao Y.Y."/>
            <person name="Qi Y."/>
            <person name="Fu T."/>
            <person name="Tang G.D."/>
            <person name="Zhang D."/>
            <person name="Sun W.H."/>
            <person name="Liu D.K."/>
            <person name="Li Y."/>
            <person name="Chen G.Z."/>
            <person name="Liu X.D."/>
            <person name="Liao X.Y."/>
            <person name="Jiang Y.T."/>
            <person name="Yu X."/>
            <person name="Hao Y."/>
            <person name="Huang J."/>
            <person name="Zhao X.W."/>
            <person name="Ke S."/>
            <person name="Chen Y.Y."/>
            <person name="Wu W.L."/>
            <person name="Hsu J.L."/>
            <person name="Lin Y.F."/>
            <person name="Huang M.D."/>
            <person name="Li C.Y."/>
            <person name="Huang L."/>
            <person name="Wang Z.W."/>
            <person name="Zhao X."/>
            <person name="Zhong W.Y."/>
            <person name="Peng D.H."/>
            <person name="Ahmad S."/>
            <person name="Lan S."/>
            <person name="Zhang J.S."/>
            <person name="Tsai W.C."/>
            <person name="Van de Peer Y."/>
            <person name="Liu Z.J."/>
        </authorList>
    </citation>
    <scope>NUCLEOTIDE SEQUENCE</scope>
    <source>
        <strain evidence="11">SCP</strain>
    </source>
</reference>
<evidence type="ECO:0000313" key="11">
    <source>
        <dbReference type="EMBL" id="KAK1277914.1"/>
    </source>
</evidence>
<proteinExistence type="predicted"/>
<keyword evidence="6" id="KW-1015">Disulfide bond</keyword>
<keyword evidence="7" id="KW-0325">Glycoprotein</keyword>
<keyword evidence="4 9" id="KW-0732">Signal</keyword>